<organism evidence="2 3">
    <name type="scientific">Eubacterium ramulus</name>
    <dbReference type="NCBI Taxonomy" id="39490"/>
    <lineage>
        <taxon>Bacteria</taxon>
        <taxon>Bacillati</taxon>
        <taxon>Bacillota</taxon>
        <taxon>Clostridia</taxon>
        <taxon>Eubacteriales</taxon>
        <taxon>Eubacteriaceae</taxon>
        <taxon>Eubacterium</taxon>
    </lineage>
</organism>
<comment type="caution">
    <text evidence="2">The sequence shown here is derived from an EMBL/GenBank/DDBJ whole genome shotgun (WGS) entry which is preliminary data.</text>
</comment>
<evidence type="ECO:0000313" key="3">
    <source>
        <dbReference type="Proteomes" id="UP000245288"/>
    </source>
</evidence>
<dbReference type="AlphaFoldDB" id="A0A2V1JU39"/>
<reference evidence="2 3" key="1">
    <citation type="submission" date="2014-09" db="EMBL/GenBank/DDBJ databases">
        <title>Butyrate-producing bacteria isolated from human gut.</title>
        <authorList>
            <person name="Zhang Q."/>
            <person name="Zhao L."/>
        </authorList>
    </citation>
    <scope>NUCLEOTIDE SEQUENCE [LARGE SCALE GENOMIC DNA]</scope>
    <source>
        <strain evidence="2 3">21</strain>
    </source>
</reference>
<keyword evidence="1" id="KW-0812">Transmembrane</keyword>
<keyword evidence="1" id="KW-1133">Transmembrane helix</keyword>
<keyword evidence="3" id="KW-1185">Reference proteome</keyword>
<name>A0A2V1JU39_EUBRA</name>
<dbReference type="Proteomes" id="UP000245288">
    <property type="component" value="Unassembled WGS sequence"/>
</dbReference>
<accession>A0A2V1JU39</accession>
<gene>
    <name evidence="2" type="ORF">LG34_06410</name>
</gene>
<feature type="transmembrane region" description="Helical" evidence="1">
    <location>
        <begin position="23"/>
        <end position="42"/>
    </location>
</feature>
<dbReference type="RefSeq" id="WP_109215304.1">
    <property type="nucleotide sequence ID" value="NZ_JAQDGV010000001.1"/>
</dbReference>
<protein>
    <submittedName>
        <fullName evidence="2">Uncharacterized protein</fullName>
    </submittedName>
</protein>
<evidence type="ECO:0000256" key="1">
    <source>
        <dbReference type="SAM" id="Phobius"/>
    </source>
</evidence>
<proteinExistence type="predicted"/>
<keyword evidence="1" id="KW-0472">Membrane</keyword>
<dbReference type="EMBL" id="JRFU01000062">
    <property type="protein sequence ID" value="PWE87025.1"/>
    <property type="molecule type" value="Genomic_DNA"/>
</dbReference>
<evidence type="ECO:0000313" key="2">
    <source>
        <dbReference type="EMBL" id="PWE87025.1"/>
    </source>
</evidence>
<sequence>MIKAWKEYNEKVWKPYGEWMKKYWWVYLIFTFTSFAILWIWLKWERIKEKIKDLKHKLLNRKGEA</sequence>